<evidence type="ECO:0000256" key="11">
    <source>
        <dbReference type="ARBA" id="ARBA00023136"/>
    </source>
</evidence>
<evidence type="ECO:0000256" key="6">
    <source>
        <dbReference type="ARBA" id="ARBA00022617"/>
    </source>
</evidence>
<comment type="similarity">
    <text evidence="4">Belongs to the cytochrome b560 family.</text>
</comment>
<dbReference type="InterPro" id="IPR034804">
    <property type="entry name" value="SQR/QFR_C/D"/>
</dbReference>
<feature type="transmembrane region" description="Helical" evidence="13">
    <location>
        <begin position="25"/>
        <end position="46"/>
    </location>
</feature>
<evidence type="ECO:0000256" key="12">
    <source>
        <dbReference type="ARBA" id="ARBA00025912"/>
    </source>
</evidence>
<evidence type="ECO:0000256" key="9">
    <source>
        <dbReference type="ARBA" id="ARBA00022989"/>
    </source>
</evidence>
<sequence>MANIQRPLSPHLQIYRWQITMVMSILNRATGIALVVGAAWVVWWLLAAAGFVPYAPLAAFSGSIVGLVALFGFTLCLTYHLFNGLRHLAWDAGIWMDIPQVYATGWITWALTVATTAGIWIAVWMTGGLA</sequence>
<keyword evidence="8" id="KW-0479">Metal-binding</keyword>
<evidence type="ECO:0000313" key="15">
    <source>
        <dbReference type="Proteomes" id="UP001595892"/>
    </source>
</evidence>
<comment type="cofactor">
    <cofactor evidence="1">
        <name>heme</name>
        <dbReference type="ChEBI" id="CHEBI:30413"/>
    </cofactor>
</comment>
<evidence type="ECO:0000313" key="14">
    <source>
        <dbReference type="EMBL" id="MFC4727549.1"/>
    </source>
</evidence>
<organism evidence="14 15">
    <name type="scientific">Coralloluteibacterium thermophilum</name>
    <dbReference type="NCBI Taxonomy" id="2707049"/>
    <lineage>
        <taxon>Bacteria</taxon>
        <taxon>Pseudomonadati</taxon>
        <taxon>Pseudomonadota</taxon>
        <taxon>Gammaproteobacteria</taxon>
        <taxon>Lysobacterales</taxon>
        <taxon>Lysobacteraceae</taxon>
        <taxon>Coralloluteibacterium</taxon>
    </lineage>
</organism>
<evidence type="ECO:0000256" key="5">
    <source>
        <dbReference type="ARBA" id="ARBA00020076"/>
    </source>
</evidence>
<dbReference type="RefSeq" id="WP_377003557.1">
    <property type="nucleotide sequence ID" value="NZ_JBHSGG010000014.1"/>
</dbReference>
<dbReference type="CDD" id="cd03499">
    <property type="entry name" value="SQR_TypeC_SdhC"/>
    <property type="match status" value="1"/>
</dbReference>
<keyword evidence="10" id="KW-0408">Iron</keyword>
<keyword evidence="6" id="KW-0349">Heme</keyword>
<dbReference type="Pfam" id="PF01127">
    <property type="entry name" value="Sdh_cyt"/>
    <property type="match status" value="1"/>
</dbReference>
<dbReference type="InterPro" id="IPR018495">
    <property type="entry name" value="Succ_DH_cyt_bsu_CS"/>
</dbReference>
<proteinExistence type="inferred from homology"/>
<dbReference type="Gene3D" id="1.20.1300.10">
    <property type="entry name" value="Fumarate reductase/succinate dehydrogenase, transmembrane subunit"/>
    <property type="match status" value="1"/>
</dbReference>
<keyword evidence="7 13" id="KW-0812">Transmembrane</keyword>
<evidence type="ECO:0000256" key="7">
    <source>
        <dbReference type="ARBA" id="ARBA00022692"/>
    </source>
</evidence>
<feature type="transmembrane region" description="Helical" evidence="13">
    <location>
        <begin position="103"/>
        <end position="125"/>
    </location>
</feature>
<comment type="caution">
    <text evidence="14">The sequence shown here is derived from an EMBL/GenBank/DDBJ whole genome shotgun (WGS) entry which is preliminary data.</text>
</comment>
<keyword evidence="11 13" id="KW-0472">Membrane</keyword>
<name>A0ABV9NJS7_9GAMM</name>
<dbReference type="PANTHER" id="PTHR10978">
    <property type="entry name" value="SUCCINATE DEHYDROGENASE CYTOCHROME B560 SUBUNIT"/>
    <property type="match status" value="1"/>
</dbReference>
<evidence type="ECO:0000256" key="2">
    <source>
        <dbReference type="ARBA" id="ARBA00004050"/>
    </source>
</evidence>
<comment type="subunit">
    <text evidence="12">Part of an enzyme complex containing four subunits: a flavoprotein, an iron-sulfur protein, plus two membrane-anchoring proteins, SdhC and SdhD. The complex can form homotrimers.</text>
</comment>
<feature type="transmembrane region" description="Helical" evidence="13">
    <location>
        <begin position="58"/>
        <end position="82"/>
    </location>
</feature>
<evidence type="ECO:0000256" key="10">
    <source>
        <dbReference type="ARBA" id="ARBA00023004"/>
    </source>
</evidence>
<keyword evidence="9 13" id="KW-1133">Transmembrane helix</keyword>
<evidence type="ECO:0000256" key="4">
    <source>
        <dbReference type="ARBA" id="ARBA00007244"/>
    </source>
</evidence>
<evidence type="ECO:0000256" key="1">
    <source>
        <dbReference type="ARBA" id="ARBA00001971"/>
    </source>
</evidence>
<dbReference type="EMBL" id="JBHSGG010000014">
    <property type="protein sequence ID" value="MFC4727549.1"/>
    <property type="molecule type" value="Genomic_DNA"/>
</dbReference>
<dbReference type="PANTHER" id="PTHR10978:SF5">
    <property type="entry name" value="SUCCINATE DEHYDROGENASE CYTOCHROME B560 SUBUNIT, MITOCHONDRIAL"/>
    <property type="match status" value="1"/>
</dbReference>
<accession>A0ABV9NJS7</accession>
<comment type="function">
    <text evidence="2">Membrane-anchoring subunit of succinate dehydrogenase (SDH).</text>
</comment>
<dbReference type="PROSITE" id="PS01001">
    <property type="entry name" value="SDH_CYT_2"/>
    <property type="match status" value="1"/>
</dbReference>
<dbReference type="InterPro" id="IPR000701">
    <property type="entry name" value="SuccDH_FuR_B_TM-su"/>
</dbReference>
<protein>
    <recommendedName>
        <fullName evidence="5">Succinate dehydrogenase cytochrome b556 subunit</fullName>
    </recommendedName>
</protein>
<dbReference type="SUPFAM" id="SSF81343">
    <property type="entry name" value="Fumarate reductase respiratory complex transmembrane subunits"/>
    <property type="match status" value="1"/>
</dbReference>
<evidence type="ECO:0000256" key="3">
    <source>
        <dbReference type="ARBA" id="ARBA00004141"/>
    </source>
</evidence>
<keyword evidence="15" id="KW-1185">Reference proteome</keyword>
<comment type="subcellular location">
    <subcellularLocation>
        <location evidence="3">Membrane</location>
        <topology evidence="3">Multi-pass membrane protein</topology>
    </subcellularLocation>
</comment>
<dbReference type="NCBIfam" id="TIGR02970">
    <property type="entry name" value="succ_dehyd_cytB"/>
    <property type="match status" value="1"/>
</dbReference>
<dbReference type="PIRSF" id="PIRSF000178">
    <property type="entry name" value="SDH_cyt_b560"/>
    <property type="match status" value="1"/>
</dbReference>
<dbReference type="Proteomes" id="UP001595892">
    <property type="component" value="Unassembled WGS sequence"/>
</dbReference>
<evidence type="ECO:0000256" key="13">
    <source>
        <dbReference type="SAM" id="Phobius"/>
    </source>
</evidence>
<evidence type="ECO:0000256" key="8">
    <source>
        <dbReference type="ARBA" id="ARBA00022723"/>
    </source>
</evidence>
<gene>
    <name evidence="14" type="primary">sdhC</name>
    <name evidence="14" type="ORF">ACFO3Q_05115</name>
</gene>
<reference evidence="15" key="1">
    <citation type="journal article" date="2019" name="Int. J. Syst. Evol. Microbiol.">
        <title>The Global Catalogue of Microorganisms (GCM) 10K type strain sequencing project: providing services to taxonomists for standard genome sequencing and annotation.</title>
        <authorList>
            <consortium name="The Broad Institute Genomics Platform"/>
            <consortium name="The Broad Institute Genome Sequencing Center for Infectious Disease"/>
            <person name="Wu L."/>
            <person name="Ma J."/>
        </authorList>
    </citation>
    <scope>NUCLEOTIDE SEQUENCE [LARGE SCALE GENOMIC DNA]</scope>
    <source>
        <strain evidence="15">CGMCC 1.13574</strain>
    </source>
</reference>
<dbReference type="InterPro" id="IPR014314">
    <property type="entry name" value="Succ_DH_cytb556"/>
</dbReference>